<dbReference type="AlphaFoldDB" id="A0A852TU21"/>
<dbReference type="SUPFAM" id="SSF48498">
    <property type="entry name" value="Tetracyclin repressor-like, C-terminal domain"/>
    <property type="match status" value="1"/>
</dbReference>
<evidence type="ECO:0000256" key="4">
    <source>
        <dbReference type="PROSITE-ProRule" id="PRU00335"/>
    </source>
</evidence>
<dbReference type="PROSITE" id="PS50977">
    <property type="entry name" value="HTH_TETR_2"/>
    <property type="match status" value="1"/>
</dbReference>
<dbReference type="InterPro" id="IPR011075">
    <property type="entry name" value="TetR_C"/>
</dbReference>
<sequence>MRSPAESAPSSPRSGRPRDPQIDAAVLGATLSVLDDSGYGQLTLEAVARRADTTKPAIYRRWPNRQRLVLAALATRLGDLRAPDTGCTICDLNEGINVFIVEFRRIRPDVLASLLADCAPHPELRDAFMSTLFDPPRAAVAQMLERAVARGDLRGDIDRTLVLDMLGSLVHYRALFGHASTSEAEVEHAVEALLRGIAADYPALLEHSRQVAGNPPIHDAHA</sequence>
<dbReference type="Pfam" id="PF00440">
    <property type="entry name" value="TetR_N"/>
    <property type="match status" value="1"/>
</dbReference>
<dbReference type="EMBL" id="JACCCC010000001">
    <property type="protein sequence ID" value="NYE47529.1"/>
    <property type="molecule type" value="Genomic_DNA"/>
</dbReference>
<dbReference type="Proteomes" id="UP000589036">
    <property type="component" value="Unassembled WGS sequence"/>
</dbReference>
<evidence type="ECO:0000256" key="5">
    <source>
        <dbReference type="SAM" id="MobiDB-lite"/>
    </source>
</evidence>
<name>A0A852TU21_9ACTN</name>
<feature type="domain" description="HTH tetR-type" evidence="6">
    <location>
        <begin position="20"/>
        <end position="80"/>
    </location>
</feature>
<dbReference type="Gene3D" id="1.10.357.10">
    <property type="entry name" value="Tetracycline Repressor, domain 2"/>
    <property type="match status" value="1"/>
</dbReference>
<proteinExistence type="predicted"/>
<dbReference type="PANTHER" id="PTHR30055:SF148">
    <property type="entry name" value="TETR-FAMILY TRANSCRIPTIONAL REGULATOR"/>
    <property type="match status" value="1"/>
</dbReference>
<dbReference type="GO" id="GO:0000976">
    <property type="term" value="F:transcription cis-regulatory region binding"/>
    <property type="evidence" value="ECO:0007669"/>
    <property type="project" value="TreeGrafter"/>
</dbReference>
<organism evidence="7 8">
    <name type="scientific">Spinactinospora alkalitolerans</name>
    <dbReference type="NCBI Taxonomy" id="687207"/>
    <lineage>
        <taxon>Bacteria</taxon>
        <taxon>Bacillati</taxon>
        <taxon>Actinomycetota</taxon>
        <taxon>Actinomycetes</taxon>
        <taxon>Streptosporangiales</taxon>
        <taxon>Nocardiopsidaceae</taxon>
        <taxon>Spinactinospora</taxon>
    </lineage>
</organism>
<keyword evidence="3" id="KW-0804">Transcription</keyword>
<evidence type="ECO:0000256" key="3">
    <source>
        <dbReference type="ARBA" id="ARBA00023163"/>
    </source>
</evidence>
<keyword evidence="2 4" id="KW-0238">DNA-binding</keyword>
<dbReference type="RefSeq" id="WP_179643455.1">
    <property type="nucleotide sequence ID" value="NZ_BAAAYY010000015.1"/>
</dbReference>
<dbReference type="Pfam" id="PF16859">
    <property type="entry name" value="TetR_C_11"/>
    <property type="match status" value="1"/>
</dbReference>
<accession>A0A852TU21</accession>
<dbReference type="SUPFAM" id="SSF46689">
    <property type="entry name" value="Homeodomain-like"/>
    <property type="match status" value="1"/>
</dbReference>
<feature type="DNA-binding region" description="H-T-H motif" evidence="4">
    <location>
        <begin position="43"/>
        <end position="62"/>
    </location>
</feature>
<keyword evidence="8" id="KW-1185">Reference proteome</keyword>
<keyword evidence="1" id="KW-0805">Transcription regulation</keyword>
<dbReference type="InterPro" id="IPR009057">
    <property type="entry name" value="Homeodomain-like_sf"/>
</dbReference>
<dbReference type="GO" id="GO:0003700">
    <property type="term" value="F:DNA-binding transcription factor activity"/>
    <property type="evidence" value="ECO:0007669"/>
    <property type="project" value="TreeGrafter"/>
</dbReference>
<comment type="caution">
    <text evidence="7">The sequence shown here is derived from an EMBL/GenBank/DDBJ whole genome shotgun (WGS) entry which is preliminary data.</text>
</comment>
<dbReference type="InterPro" id="IPR036271">
    <property type="entry name" value="Tet_transcr_reg_TetR-rel_C_sf"/>
</dbReference>
<dbReference type="Gene3D" id="1.10.10.60">
    <property type="entry name" value="Homeodomain-like"/>
    <property type="match status" value="1"/>
</dbReference>
<dbReference type="PANTHER" id="PTHR30055">
    <property type="entry name" value="HTH-TYPE TRANSCRIPTIONAL REGULATOR RUTR"/>
    <property type="match status" value="1"/>
</dbReference>
<evidence type="ECO:0000313" key="7">
    <source>
        <dbReference type="EMBL" id="NYE47529.1"/>
    </source>
</evidence>
<reference evidence="7 8" key="1">
    <citation type="submission" date="2020-07" db="EMBL/GenBank/DDBJ databases">
        <title>Sequencing the genomes of 1000 actinobacteria strains.</title>
        <authorList>
            <person name="Klenk H.-P."/>
        </authorList>
    </citation>
    <scope>NUCLEOTIDE SEQUENCE [LARGE SCALE GENOMIC DNA]</scope>
    <source>
        <strain evidence="7 8">CXB654</strain>
    </source>
</reference>
<protein>
    <submittedName>
        <fullName evidence="7">AcrR family transcriptional regulator</fullName>
    </submittedName>
</protein>
<feature type="compositionally biased region" description="Low complexity" evidence="5">
    <location>
        <begin position="1"/>
        <end position="14"/>
    </location>
</feature>
<feature type="region of interest" description="Disordered" evidence="5">
    <location>
        <begin position="1"/>
        <end position="20"/>
    </location>
</feature>
<evidence type="ECO:0000256" key="2">
    <source>
        <dbReference type="ARBA" id="ARBA00023125"/>
    </source>
</evidence>
<evidence type="ECO:0000313" key="8">
    <source>
        <dbReference type="Proteomes" id="UP000589036"/>
    </source>
</evidence>
<dbReference type="InterPro" id="IPR050109">
    <property type="entry name" value="HTH-type_TetR-like_transc_reg"/>
</dbReference>
<dbReference type="PRINTS" id="PR00455">
    <property type="entry name" value="HTHTETR"/>
</dbReference>
<evidence type="ECO:0000259" key="6">
    <source>
        <dbReference type="PROSITE" id="PS50977"/>
    </source>
</evidence>
<evidence type="ECO:0000256" key="1">
    <source>
        <dbReference type="ARBA" id="ARBA00023015"/>
    </source>
</evidence>
<gene>
    <name evidence="7" type="ORF">HDA32_002649</name>
</gene>
<dbReference type="InterPro" id="IPR001647">
    <property type="entry name" value="HTH_TetR"/>
</dbReference>